<proteinExistence type="predicted"/>
<dbReference type="RefSeq" id="WP_341467830.1">
    <property type="nucleotide sequence ID" value="NZ_CP128399.1"/>
</dbReference>
<name>A0ABY9AYF1_9CHLR</name>
<sequence length="54" mass="6091">MKNKALIKSSTCTVFTHKCFLEGLRGTGVLAQNELDIVGKPFRQLVWFVASFLF</sequence>
<accession>A0ABY9AYF1</accession>
<dbReference type="EMBL" id="CP128399">
    <property type="protein sequence ID" value="WJW65943.1"/>
    <property type="molecule type" value="Genomic_DNA"/>
</dbReference>
<organism evidence="1 2">
    <name type="scientific">Candidatus Chlorohelix allophototropha</name>
    <dbReference type="NCBI Taxonomy" id="3003348"/>
    <lineage>
        <taxon>Bacteria</taxon>
        <taxon>Bacillati</taxon>
        <taxon>Chloroflexota</taxon>
        <taxon>Chloroflexia</taxon>
        <taxon>Candidatus Chloroheliales</taxon>
        <taxon>Candidatus Chloroheliaceae</taxon>
        <taxon>Candidatus Chlorohelix</taxon>
    </lineage>
</organism>
<evidence type="ECO:0000313" key="1">
    <source>
        <dbReference type="EMBL" id="WJW65943.1"/>
    </source>
</evidence>
<reference evidence="1" key="1">
    <citation type="journal article" date="2024" name="Nature">
        <title>Anoxygenic phototroph of the Chloroflexota uses a type I reaction centre.</title>
        <authorList>
            <person name="Tsuji J.M."/>
            <person name="Shaw N.A."/>
            <person name="Nagashima S."/>
            <person name="Venkiteswaran J.J."/>
            <person name="Schiff S.L."/>
            <person name="Watanabe T."/>
            <person name="Fukui M."/>
            <person name="Hanada S."/>
            <person name="Tank M."/>
            <person name="Neufeld J.D."/>
        </authorList>
    </citation>
    <scope>NUCLEOTIDE SEQUENCE</scope>
    <source>
        <strain evidence="1">L227-S17</strain>
    </source>
</reference>
<gene>
    <name evidence="1" type="ORF">OZ401_001723</name>
</gene>
<keyword evidence="2" id="KW-1185">Reference proteome</keyword>
<protein>
    <submittedName>
        <fullName evidence="1">Uncharacterized protein</fullName>
    </submittedName>
</protein>
<dbReference type="Proteomes" id="UP001431572">
    <property type="component" value="Chromosome 1"/>
</dbReference>
<evidence type="ECO:0000313" key="2">
    <source>
        <dbReference type="Proteomes" id="UP001431572"/>
    </source>
</evidence>